<keyword evidence="2" id="KW-1185">Reference proteome</keyword>
<gene>
    <name evidence="1" type="ORF">BLA60_21520</name>
</gene>
<proteinExistence type="predicted"/>
<name>A0A7Z0WKT8_9PSEU</name>
<accession>A0A7Z0WKT8</accession>
<reference evidence="1 2" key="1">
    <citation type="submission" date="2016-12" db="EMBL/GenBank/DDBJ databases">
        <title>The draft genome sequence of Actinophytocola xinjiangensis.</title>
        <authorList>
            <person name="Wang W."/>
            <person name="Yuan L."/>
        </authorList>
    </citation>
    <scope>NUCLEOTIDE SEQUENCE [LARGE SCALE GENOMIC DNA]</scope>
    <source>
        <strain evidence="1 2">CGMCC 4.4663</strain>
    </source>
</reference>
<dbReference type="Gene3D" id="3.20.20.70">
    <property type="entry name" value="Aldolase class I"/>
    <property type="match status" value="1"/>
</dbReference>
<evidence type="ECO:0000313" key="1">
    <source>
        <dbReference type="EMBL" id="OLF09153.1"/>
    </source>
</evidence>
<dbReference type="InterPro" id="IPR013785">
    <property type="entry name" value="Aldolase_TIM"/>
</dbReference>
<sequence length="209" mass="22272">MTGLRLNRWHHPVTVLGHGVRAGIWVQGCTIGCHGCASRDTWDPAGGEQAEVLPWLASLPEPLDGLTVSGGEPFQQARALGSLLSAVSAWRGERAFDVLVFSGYPFERLRDEHASVLAHCDAVVAGPYVERRNTGAALRGSDNQRIVTLTSLGERRYGGLEASSAPAMQVLSTGDSIRLIGIPRRGDLDRLRAGLAARGVAAEAVTWLG</sequence>
<dbReference type="OrthoDB" id="9782387at2"/>
<dbReference type="RefSeq" id="WP_075134743.1">
    <property type="nucleotide sequence ID" value="NZ_MSIF01000010.1"/>
</dbReference>
<organism evidence="1 2">
    <name type="scientific">Actinophytocola xinjiangensis</name>
    <dbReference type="NCBI Taxonomy" id="485602"/>
    <lineage>
        <taxon>Bacteria</taxon>
        <taxon>Bacillati</taxon>
        <taxon>Actinomycetota</taxon>
        <taxon>Actinomycetes</taxon>
        <taxon>Pseudonocardiales</taxon>
        <taxon>Pseudonocardiaceae</taxon>
    </lineage>
</organism>
<dbReference type="Proteomes" id="UP000185696">
    <property type="component" value="Unassembled WGS sequence"/>
</dbReference>
<dbReference type="EMBL" id="MSIF01000010">
    <property type="protein sequence ID" value="OLF09153.1"/>
    <property type="molecule type" value="Genomic_DNA"/>
</dbReference>
<evidence type="ECO:0000313" key="2">
    <source>
        <dbReference type="Proteomes" id="UP000185696"/>
    </source>
</evidence>
<dbReference type="Pfam" id="PF13353">
    <property type="entry name" value="Fer4_12"/>
    <property type="match status" value="1"/>
</dbReference>
<comment type="caution">
    <text evidence="1">The sequence shown here is derived from an EMBL/GenBank/DDBJ whole genome shotgun (WGS) entry which is preliminary data.</text>
</comment>
<protein>
    <submittedName>
        <fullName evidence="1">Uncharacterized protein</fullName>
    </submittedName>
</protein>
<dbReference type="AlphaFoldDB" id="A0A7Z0WKT8"/>